<comment type="cofactor">
    <cofactor evidence="1">
        <name>Ca(2+)</name>
        <dbReference type="ChEBI" id="CHEBI:29108"/>
    </cofactor>
</comment>
<comment type="similarity">
    <text evidence="3">Belongs to the peptidase M10B family.</text>
</comment>
<dbReference type="GO" id="GO:0006508">
    <property type="term" value="P:proteolysis"/>
    <property type="evidence" value="ECO:0007669"/>
    <property type="project" value="UniProtKB-KW"/>
</dbReference>
<dbReference type="InterPro" id="IPR013858">
    <property type="entry name" value="Peptidase_M10B_C"/>
</dbReference>
<dbReference type="SMART" id="SM00235">
    <property type="entry name" value="ZnMc"/>
    <property type="match status" value="1"/>
</dbReference>
<evidence type="ECO:0000313" key="8">
    <source>
        <dbReference type="Proteomes" id="UP000093111"/>
    </source>
</evidence>
<dbReference type="STRING" id="1612624.ADU59_17660"/>
<dbReference type="SUPFAM" id="SSF51120">
    <property type="entry name" value="beta-Roll"/>
    <property type="match status" value="2"/>
</dbReference>
<dbReference type="InterPro" id="IPR050557">
    <property type="entry name" value="RTX_toxin/Mannuronan_C5-epim"/>
</dbReference>
<dbReference type="InterPro" id="IPR034033">
    <property type="entry name" value="Serralysin-like"/>
</dbReference>
<comment type="subcellular location">
    <subcellularLocation>
        <location evidence="2">Secreted</location>
    </subcellularLocation>
</comment>
<dbReference type="PANTHER" id="PTHR38340">
    <property type="entry name" value="S-LAYER PROTEIN"/>
    <property type="match status" value="1"/>
</dbReference>
<dbReference type="PRINTS" id="PR00313">
    <property type="entry name" value="CABNDNGRPT"/>
</dbReference>
<dbReference type="GO" id="GO:0005509">
    <property type="term" value="F:calcium ion binding"/>
    <property type="evidence" value="ECO:0007669"/>
    <property type="project" value="InterPro"/>
</dbReference>
<dbReference type="PATRIC" id="fig|1612624.7.peg.5474"/>
<comment type="caution">
    <text evidence="7">The sequence shown here is derived from an EMBL/GenBank/DDBJ whole genome shotgun (WGS) entry which is preliminary data.</text>
</comment>
<reference evidence="7 8" key="1">
    <citation type="journal article" date="2016" name="Syst. Appl. Microbiol.">
        <title>Pararhizobium polonicum sp. nov. isolated from tumors on stone fruit rootstocks.</title>
        <authorList>
            <person name="Pulawska J."/>
            <person name="Kuzmanovic N."/>
            <person name="Willems A."/>
            <person name="Pothier J.F."/>
        </authorList>
    </citation>
    <scope>NUCLEOTIDE SEQUENCE [LARGE SCALE GENOMIC DNA]</scope>
    <source>
        <strain evidence="7 8">F5.1</strain>
    </source>
</reference>
<dbReference type="Gene3D" id="3.40.390.10">
    <property type="entry name" value="Collagenase (Catalytic Domain)"/>
    <property type="match status" value="1"/>
</dbReference>
<keyword evidence="4" id="KW-0964">Secreted</keyword>
<dbReference type="InterPro" id="IPR006026">
    <property type="entry name" value="Peptidase_Metallo"/>
</dbReference>
<evidence type="ECO:0000256" key="2">
    <source>
        <dbReference type="ARBA" id="ARBA00004613"/>
    </source>
</evidence>
<evidence type="ECO:0000256" key="1">
    <source>
        <dbReference type="ARBA" id="ARBA00001913"/>
    </source>
</evidence>
<keyword evidence="7" id="KW-0378">Hydrolase</keyword>
<evidence type="ECO:0000313" key="7">
    <source>
        <dbReference type="EMBL" id="OBZ94032.1"/>
    </source>
</evidence>
<gene>
    <name evidence="7" type="ORF">ADU59_17660</name>
</gene>
<dbReference type="InterPro" id="IPR024079">
    <property type="entry name" value="MetalloPept_cat_dom_sf"/>
</dbReference>
<sequence>MTGINTTSKTIFDTGNPLIDGVISGYAWNGTSVTYAFPTLASQYAYTDPAELNNNFGAVSTAQKNAALFAMEQSFGTTANDGFSVEGFTKLSFSAGSAATANLRFAQSDEATPTAYAYYPGSYDSAGDIWFSTAYAGTVSDYRKPVAGNYAWHTLIHELGHALGLKHGHETDTFGAVPAGNNSIEYTVMTYNGFVGDTAEGYIYEEFGAPQTFMMADIAALQHMYGADFDTKSGNTVYKWTPTSGQTIIDGEVAISPGANRIFATLWDGGGRDTFDLTAYKTAMTIDLRPGKSSMFSADQLSWLGGGPNDGYARGNIFNALLYHGNTKSLIEDVKAGSGNDRITGNEVANALYGNGGNDTLNGEAGNDTLVGGAGADKLNGGSGTDAASYAGATKGVVASLVTPSANTNDAKGDSYSSIENLTGSSHADKLYGNTGANTLSGGGGNDLLSAGAGNDKLFGGAGADDLYGGSGADRFIFKSATESTVAAAGQDSIFDFLGAQGDRIDISGIDANTKVTGDQAFNFIGTSAFSGKPAELRYVKQASDTYIYGDVNGDKTADFAIHLDDAISLQKGYFIL</sequence>
<evidence type="ECO:0000259" key="6">
    <source>
        <dbReference type="SMART" id="SM00235"/>
    </source>
</evidence>
<dbReference type="RefSeq" id="WP_068955476.1">
    <property type="nucleotide sequence ID" value="NZ_LGLV01000011.1"/>
</dbReference>
<dbReference type="AlphaFoldDB" id="A0A1C7NYE5"/>
<dbReference type="GO" id="GO:0005615">
    <property type="term" value="C:extracellular space"/>
    <property type="evidence" value="ECO:0007669"/>
    <property type="project" value="InterPro"/>
</dbReference>
<dbReference type="EMBL" id="LGLV01000011">
    <property type="protein sequence ID" value="OBZ94032.1"/>
    <property type="molecule type" value="Genomic_DNA"/>
</dbReference>
<name>A0A1C7NYE5_9HYPH</name>
<dbReference type="Pfam" id="PF08548">
    <property type="entry name" value="Peptidase_M10_C"/>
    <property type="match status" value="1"/>
</dbReference>
<dbReference type="CDD" id="cd04277">
    <property type="entry name" value="ZnMc_serralysin_like"/>
    <property type="match status" value="1"/>
</dbReference>
<dbReference type="PROSITE" id="PS00330">
    <property type="entry name" value="HEMOLYSIN_CALCIUM"/>
    <property type="match status" value="4"/>
</dbReference>
<evidence type="ECO:0000256" key="3">
    <source>
        <dbReference type="ARBA" id="ARBA00009490"/>
    </source>
</evidence>
<dbReference type="GO" id="GO:0008270">
    <property type="term" value="F:zinc ion binding"/>
    <property type="evidence" value="ECO:0007669"/>
    <property type="project" value="InterPro"/>
</dbReference>
<proteinExistence type="inferred from homology"/>
<evidence type="ECO:0000256" key="5">
    <source>
        <dbReference type="ARBA" id="ARBA00022737"/>
    </source>
</evidence>
<dbReference type="Pfam" id="PF00353">
    <property type="entry name" value="HemolysinCabind"/>
    <property type="match status" value="2"/>
</dbReference>
<organism evidence="7 8">
    <name type="scientific">Pararhizobium polonicum</name>
    <dbReference type="NCBI Taxonomy" id="1612624"/>
    <lineage>
        <taxon>Bacteria</taxon>
        <taxon>Pseudomonadati</taxon>
        <taxon>Pseudomonadota</taxon>
        <taxon>Alphaproteobacteria</taxon>
        <taxon>Hyphomicrobiales</taxon>
        <taxon>Rhizobiaceae</taxon>
        <taxon>Rhizobium/Agrobacterium group</taxon>
        <taxon>Pararhizobium</taxon>
    </lineage>
</organism>
<keyword evidence="5" id="KW-0677">Repeat</keyword>
<dbReference type="InterPro" id="IPR001343">
    <property type="entry name" value="Hemolysn_Ca-bd"/>
</dbReference>
<keyword evidence="7" id="KW-0645">Protease</keyword>
<dbReference type="PANTHER" id="PTHR38340:SF1">
    <property type="entry name" value="S-LAYER PROTEIN"/>
    <property type="match status" value="1"/>
</dbReference>
<dbReference type="InterPro" id="IPR018511">
    <property type="entry name" value="Hemolysin-typ_Ca-bd_CS"/>
</dbReference>
<dbReference type="SUPFAM" id="SSF55486">
    <property type="entry name" value="Metalloproteases ('zincins'), catalytic domain"/>
    <property type="match status" value="1"/>
</dbReference>
<dbReference type="Proteomes" id="UP000093111">
    <property type="component" value="Unassembled WGS sequence"/>
</dbReference>
<dbReference type="GO" id="GO:0008237">
    <property type="term" value="F:metallopeptidase activity"/>
    <property type="evidence" value="ECO:0007669"/>
    <property type="project" value="InterPro"/>
</dbReference>
<accession>A0A1C7NYE5</accession>
<keyword evidence="8" id="KW-1185">Reference proteome</keyword>
<evidence type="ECO:0000256" key="4">
    <source>
        <dbReference type="ARBA" id="ARBA00022525"/>
    </source>
</evidence>
<dbReference type="InterPro" id="IPR011049">
    <property type="entry name" value="Serralysin-like_metalloprot_C"/>
</dbReference>
<protein>
    <submittedName>
        <fullName evidence="7">Protease</fullName>
    </submittedName>
</protein>
<dbReference type="Gene3D" id="2.150.10.10">
    <property type="entry name" value="Serralysin-like metalloprotease, C-terminal"/>
    <property type="match status" value="2"/>
</dbReference>
<feature type="domain" description="Peptidase metallopeptidase" evidence="6">
    <location>
        <begin position="24"/>
        <end position="206"/>
    </location>
</feature>
<dbReference type="OrthoDB" id="223957at2"/>